<dbReference type="CDD" id="cd02947">
    <property type="entry name" value="TRX_family"/>
    <property type="match status" value="1"/>
</dbReference>
<dbReference type="PROSITE" id="PS00194">
    <property type="entry name" value="THIOREDOXIN_1"/>
    <property type="match status" value="1"/>
</dbReference>
<dbReference type="PRINTS" id="PR00421">
    <property type="entry name" value="THIOREDOXIN"/>
</dbReference>
<comment type="similarity">
    <text evidence="1 6">Belongs to the thioredoxin family.</text>
</comment>
<name>A0ABM8G8B9_9MICO</name>
<keyword evidence="4" id="KW-1015">Disulfide bond</keyword>
<evidence type="ECO:0000256" key="1">
    <source>
        <dbReference type="ARBA" id="ARBA00008987"/>
    </source>
</evidence>
<evidence type="ECO:0000256" key="5">
    <source>
        <dbReference type="ARBA" id="ARBA00023284"/>
    </source>
</evidence>
<evidence type="ECO:0000256" key="6">
    <source>
        <dbReference type="PIRNR" id="PIRNR000077"/>
    </source>
</evidence>
<evidence type="ECO:0000256" key="2">
    <source>
        <dbReference type="ARBA" id="ARBA00022448"/>
    </source>
</evidence>
<keyword evidence="2" id="KW-0813">Transport</keyword>
<dbReference type="PIRSF" id="PIRSF000077">
    <property type="entry name" value="Thioredoxin"/>
    <property type="match status" value="1"/>
</dbReference>
<dbReference type="PROSITE" id="PS51352">
    <property type="entry name" value="THIOREDOXIN_2"/>
    <property type="match status" value="1"/>
</dbReference>
<organism evidence="8 9">
    <name type="scientific">Naasia aerilata</name>
    <dbReference type="NCBI Taxonomy" id="1162966"/>
    <lineage>
        <taxon>Bacteria</taxon>
        <taxon>Bacillati</taxon>
        <taxon>Actinomycetota</taxon>
        <taxon>Actinomycetes</taxon>
        <taxon>Micrococcales</taxon>
        <taxon>Microbacteriaceae</taxon>
        <taxon>Naasia</taxon>
    </lineage>
</organism>
<dbReference type="InterPro" id="IPR013766">
    <property type="entry name" value="Thioredoxin_domain"/>
</dbReference>
<dbReference type="PANTHER" id="PTHR45663:SF11">
    <property type="entry name" value="GEO12009P1"/>
    <property type="match status" value="1"/>
</dbReference>
<dbReference type="EMBL" id="AP027731">
    <property type="protein sequence ID" value="BDZ44416.1"/>
    <property type="molecule type" value="Genomic_DNA"/>
</dbReference>
<evidence type="ECO:0000256" key="3">
    <source>
        <dbReference type="ARBA" id="ARBA00022982"/>
    </source>
</evidence>
<dbReference type="Proteomes" id="UP001321498">
    <property type="component" value="Chromosome"/>
</dbReference>
<dbReference type="InterPro" id="IPR036249">
    <property type="entry name" value="Thioredoxin-like_sf"/>
</dbReference>
<reference evidence="9" key="1">
    <citation type="journal article" date="2019" name="Int. J. Syst. Evol. Microbiol.">
        <title>The Global Catalogue of Microorganisms (GCM) 10K type strain sequencing project: providing services to taxonomists for standard genome sequencing and annotation.</title>
        <authorList>
            <consortium name="The Broad Institute Genomics Platform"/>
            <consortium name="The Broad Institute Genome Sequencing Center for Infectious Disease"/>
            <person name="Wu L."/>
            <person name="Ma J."/>
        </authorList>
    </citation>
    <scope>NUCLEOTIDE SEQUENCE [LARGE SCALE GENOMIC DNA]</scope>
    <source>
        <strain evidence="9">NBRC 108725</strain>
    </source>
</reference>
<dbReference type="RefSeq" id="WP_350226701.1">
    <property type="nucleotide sequence ID" value="NZ_AP027731.1"/>
</dbReference>
<keyword evidence="5" id="KW-0676">Redox-active center</keyword>
<dbReference type="Pfam" id="PF00085">
    <property type="entry name" value="Thioredoxin"/>
    <property type="match status" value="1"/>
</dbReference>
<evidence type="ECO:0000313" key="9">
    <source>
        <dbReference type="Proteomes" id="UP001321498"/>
    </source>
</evidence>
<gene>
    <name evidence="8" type="primary">trxA_1</name>
    <name evidence="8" type="ORF">GCM10025866_03250</name>
</gene>
<proteinExistence type="inferred from homology"/>
<evidence type="ECO:0000313" key="8">
    <source>
        <dbReference type="EMBL" id="BDZ44416.1"/>
    </source>
</evidence>
<feature type="domain" description="Thioredoxin" evidence="7">
    <location>
        <begin position="1"/>
        <end position="105"/>
    </location>
</feature>
<keyword evidence="3" id="KW-0249">Electron transport</keyword>
<protein>
    <recommendedName>
        <fullName evidence="6">Thioredoxin</fullName>
    </recommendedName>
</protein>
<dbReference type="SUPFAM" id="SSF52833">
    <property type="entry name" value="Thioredoxin-like"/>
    <property type="match status" value="1"/>
</dbReference>
<accession>A0ABM8G8B9</accession>
<keyword evidence="9" id="KW-1185">Reference proteome</keyword>
<evidence type="ECO:0000256" key="4">
    <source>
        <dbReference type="ARBA" id="ARBA00023157"/>
    </source>
</evidence>
<evidence type="ECO:0000259" key="7">
    <source>
        <dbReference type="PROSITE" id="PS51352"/>
    </source>
</evidence>
<dbReference type="InterPro" id="IPR005746">
    <property type="entry name" value="Thioredoxin"/>
</dbReference>
<dbReference type="Gene3D" id="3.40.30.10">
    <property type="entry name" value="Glutaredoxin"/>
    <property type="match status" value="1"/>
</dbReference>
<sequence length="105" mass="11502">MKAVTDQSFDAEVLRMTGTVVVDFWAAWCPPCRALEPVLQRIADAHPDRLTVVKIDADDNPESVARYGALSLPTLKVFREGRLVKTLVGAKPQPVLEAALADFLV</sequence>
<dbReference type="PANTHER" id="PTHR45663">
    <property type="entry name" value="GEO12009P1"/>
    <property type="match status" value="1"/>
</dbReference>
<dbReference type="InterPro" id="IPR017937">
    <property type="entry name" value="Thioredoxin_CS"/>
</dbReference>